<reference evidence="2 3" key="1">
    <citation type="journal article" date="2011" name="J. Biotechnol.">
        <title>High-quality genome sequence of Pichia pastoris CBS7435.</title>
        <authorList>
            <person name="Kuberl A."/>
            <person name="Schneider J."/>
            <person name="Thallinger G.G."/>
            <person name="Anderl I."/>
            <person name="Wibberg D."/>
            <person name="Hajek T."/>
            <person name="Jaenicke S."/>
            <person name="Brinkrolf K."/>
            <person name="Goesmann A."/>
            <person name="Szczepanowski R."/>
            <person name="Puhler A."/>
            <person name="Schwab H."/>
            <person name="Glieder A."/>
            <person name="Pichler H."/>
        </authorList>
    </citation>
    <scope>NUCLEOTIDE SEQUENCE [LARGE SCALE GENOMIC DNA]</scope>
    <source>
        <strain evidence="3">ATCC 76273 / CBS 7435 / CECT 11047 / NRRL Y-11430 / Wegner 21-1</strain>
    </source>
</reference>
<dbReference type="EMBL" id="FR839631">
    <property type="protein sequence ID" value="SCV12420.1"/>
    <property type="molecule type" value="Genomic_DNA"/>
</dbReference>
<organism evidence="2 3">
    <name type="scientific">Komagataella phaffii (strain ATCC 76273 / CBS 7435 / CECT 11047 / NRRL Y-11430 / Wegner 21-1)</name>
    <name type="common">Yeast</name>
    <name type="synonym">Pichia pastoris</name>
    <dbReference type="NCBI Taxonomy" id="981350"/>
    <lineage>
        <taxon>Eukaryota</taxon>
        <taxon>Fungi</taxon>
        <taxon>Dikarya</taxon>
        <taxon>Ascomycota</taxon>
        <taxon>Saccharomycotina</taxon>
        <taxon>Pichiomycetes</taxon>
        <taxon>Pichiales</taxon>
        <taxon>Pichiaceae</taxon>
        <taxon>Komagataella</taxon>
    </lineage>
</organism>
<evidence type="ECO:0000313" key="2">
    <source>
        <dbReference type="EMBL" id="SCV12420.1"/>
    </source>
</evidence>
<keyword evidence="3" id="KW-1185">Reference proteome</keyword>
<sequence>MSRQGGKAKPLKKPKKKTQEFDEEDLAFKAKMKADAAAKKAMAEKASKGGPLIGGGIKKSGKK</sequence>
<evidence type="ECO:0000256" key="1">
    <source>
        <dbReference type="SAM" id="MobiDB-lite"/>
    </source>
</evidence>
<evidence type="ECO:0000313" key="3">
    <source>
        <dbReference type="Proteomes" id="UP000006853"/>
    </source>
</evidence>
<gene>
    <name evidence="2" type="primary">TMA7</name>
    <name evidence="2" type="ordered locus">PP7435_Chr4-1851</name>
</gene>
<feature type="region of interest" description="Disordered" evidence="1">
    <location>
        <begin position="43"/>
        <end position="63"/>
    </location>
</feature>
<feature type="region of interest" description="Disordered" evidence="1">
    <location>
        <begin position="1"/>
        <end position="24"/>
    </location>
</feature>
<dbReference type="InterPro" id="IPR015157">
    <property type="entry name" value="TMA7"/>
</dbReference>
<dbReference type="Proteomes" id="UP000006853">
    <property type="component" value="Chromosome 4"/>
</dbReference>
<accession>A0A1G4KQZ3</accession>
<name>A0A1G4KQZ3_KOMPC</name>
<dbReference type="Pfam" id="PF09072">
    <property type="entry name" value="TMA7"/>
    <property type="match status" value="1"/>
</dbReference>
<proteinExistence type="predicted"/>
<feature type="compositionally biased region" description="Gly residues" evidence="1">
    <location>
        <begin position="51"/>
        <end position="63"/>
    </location>
</feature>
<reference evidence="2 3" key="2">
    <citation type="journal article" date="2016" name="FEMS Yeast Res.">
        <title>Curation of the genome annotation of Pichia pastoris (Komagataella phaffii) CBS7435 from gene level to protein function.</title>
        <authorList>
            <person name="Valli M."/>
            <person name="Tatto N.E."/>
            <person name="Peymann A."/>
            <person name="Gruber C."/>
            <person name="Landes N."/>
            <person name="Ekker H."/>
            <person name="Thallinger G.G."/>
            <person name="Mattanovich D."/>
            <person name="Gasser B."/>
            <person name="Graf A.B."/>
        </authorList>
    </citation>
    <scope>GENOME REANNOTATION</scope>
    <source>
        <strain evidence="2 3">ATCC 76273 / CBS 7435 / CECT 11047 / NRRL Y-11430 / Wegner 21-1</strain>
    </source>
</reference>
<protein>
    <submittedName>
        <fullName evidence="2">Translation machinery-associated protein 7</fullName>
    </submittedName>
</protein>
<dbReference type="PANTHER" id="PTHR28632">
    <property type="entry name" value="TRANSLATION MACHINERY-ASSOCIATED PROTEIN 7"/>
    <property type="match status" value="1"/>
</dbReference>
<dbReference type="AlphaFoldDB" id="A0A1G4KQZ3"/>